<keyword evidence="2" id="KW-0813">Transport</keyword>
<evidence type="ECO:0000256" key="4">
    <source>
        <dbReference type="ARBA" id="ARBA00022840"/>
    </source>
</evidence>
<dbReference type="Pfam" id="PF08402">
    <property type="entry name" value="TOBE_2"/>
    <property type="match status" value="1"/>
</dbReference>
<keyword evidence="3" id="KW-0547">Nucleotide-binding</keyword>
<dbReference type="InterPro" id="IPR027417">
    <property type="entry name" value="P-loop_NTPase"/>
</dbReference>
<dbReference type="PANTHER" id="PTHR42781">
    <property type="entry name" value="SPERMIDINE/PUTRESCINE IMPORT ATP-BINDING PROTEIN POTA"/>
    <property type="match status" value="1"/>
</dbReference>
<feature type="domain" description="ABC transporter" evidence="5">
    <location>
        <begin position="31"/>
        <end position="261"/>
    </location>
</feature>
<dbReference type="PANTHER" id="PTHR42781:SF4">
    <property type="entry name" value="SPERMIDINE_PUTRESCINE IMPORT ATP-BINDING PROTEIN POTA"/>
    <property type="match status" value="1"/>
</dbReference>
<dbReference type="Gene3D" id="2.40.50.100">
    <property type="match status" value="1"/>
</dbReference>
<proteinExistence type="inferred from homology"/>
<evidence type="ECO:0000259" key="5">
    <source>
        <dbReference type="PROSITE" id="PS50893"/>
    </source>
</evidence>
<dbReference type="EMBL" id="JAUSVX010000001">
    <property type="protein sequence ID" value="MDQ0468077.1"/>
    <property type="molecule type" value="Genomic_DNA"/>
</dbReference>
<dbReference type="SMART" id="SM00382">
    <property type="entry name" value="AAA"/>
    <property type="match status" value="1"/>
</dbReference>
<dbReference type="Pfam" id="PF00005">
    <property type="entry name" value="ABC_tran"/>
    <property type="match status" value="1"/>
</dbReference>
<dbReference type="Gene3D" id="2.40.50.140">
    <property type="entry name" value="Nucleic acid-binding proteins"/>
    <property type="match status" value="1"/>
</dbReference>
<comment type="similarity">
    <text evidence="1">Belongs to the ABC transporter superfamily.</text>
</comment>
<dbReference type="InterPro" id="IPR003439">
    <property type="entry name" value="ABC_transporter-like_ATP-bd"/>
</dbReference>
<protein>
    <submittedName>
        <fullName evidence="6">Spermidine/putrescine transport system ATP-binding protein</fullName>
    </submittedName>
</protein>
<dbReference type="Proteomes" id="UP001242480">
    <property type="component" value="Unassembled WGS sequence"/>
</dbReference>
<evidence type="ECO:0000256" key="2">
    <source>
        <dbReference type="ARBA" id="ARBA00022448"/>
    </source>
</evidence>
<evidence type="ECO:0000256" key="1">
    <source>
        <dbReference type="ARBA" id="ARBA00005417"/>
    </source>
</evidence>
<organism evidence="6 7">
    <name type="scientific">Labrys wisconsinensis</name>
    <dbReference type="NCBI Taxonomy" id="425677"/>
    <lineage>
        <taxon>Bacteria</taxon>
        <taxon>Pseudomonadati</taxon>
        <taxon>Pseudomonadota</taxon>
        <taxon>Alphaproteobacteria</taxon>
        <taxon>Hyphomicrobiales</taxon>
        <taxon>Xanthobacteraceae</taxon>
        <taxon>Labrys</taxon>
    </lineage>
</organism>
<dbReference type="InterPro" id="IPR017871">
    <property type="entry name" value="ABC_transporter-like_CS"/>
</dbReference>
<evidence type="ECO:0000256" key="3">
    <source>
        <dbReference type="ARBA" id="ARBA00022741"/>
    </source>
</evidence>
<dbReference type="InterPro" id="IPR012340">
    <property type="entry name" value="NA-bd_OB-fold"/>
</dbReference>
<dbReference type="InterPro" id="IPR050093">
    <property type="entry name" value="ABC_SmlMolc_Importer"/>
</dbReference>
<evidence type="ECO:0000313" key="7">
    <source>
        <dbReference type="Proteomes" id="UP001242480"/>
    </source>
</evidence>
<name>A0ABU0J4H3_9HYPH</name>
<dbReference type="PROSITE" id="PS00211">
    <property type="entry name" value="ABC_TRANSPORTER_1"/>
    <property type="match status" value="1"/>
</dbReference>
<keyword evidence="4 6" id="KW-0067">ATP-binding</keyword>
<dbReference type="RefSeq" id="WP_370881903.1">
    <property type="nucleotide sequence ID" value="NZ_JAUSVX010000001.1"/>
</dbReference>
<keyword evidence="7" id="KW-1185">Reference proteome</keyword>
<dbReference type="SUPFAM" id="SSF52540">
    <property type="entry name" value="P-loop containing nucleoside triphosphate hydrolases"/>
    <property type="match status" value="1"/>
</dbReference>
<evidence type="ECO:0000313" key="6">
    <source>
        <dbReference type="EMBL" id="MDQ0468077.1"/>
    </source>
</evidence>
<sequence length="376" mass="40313">MNALAAQDVLRPGTPVDAEHRAAAVAVAPKLMVRGLAKRYGTAQALQPTDLDVAAGELLTVLGPSGSGKTTLLQLVCGLAEPTGGRLFIDGVDQTATPVHRRGIGVVFQTYALFPHLTVEENVSFPLEMRKLPAAELAAKVARALEMVGLGALGGRFPRELSGGQQQRVALARCLVYEPALILMDEPLGALDRKLRETMQIEIKRLHRDTGATIIFVTHDQDEALALSDRICLMNNARIEQVGTPREIYERPGSLFVAGFIGLSNVLHGRIQRPGLLATADGAFPLPERLRRSLPADRQGALVIRPEDVELVPGGDGAITGHVVETVYGGAETRLMVALPSGTVMTVRRSSRQGALQVGDRVSLRWDADRAHVLPA</sequence>
<comment type="caution">
    <text evidence="6">The sequence shown here is derived from an EMBL/GenBank/DDBJ whole genome shotgun (WGS) entry which is preliminary data.</text>
</comment>
<dbReference type="Gene3D" id="3.40.50.300">
    <property type="entry name" value="P-loop containing nucleotide triphosphate hydrolases"/>
    <property type="match status" value="1"/>
</dbReference>
<dbReference type="PROSITE" id="PS50893">
    <property type="entry name" value="ABC_TRANSPORTER_2"/>
    <property type="match status" value="1"/>
</dbReference>
<dbReference type="SUPFAM" id="SSF50331">
    <property type="entry name" value="MOP-like"/>
    <property type="match status" value="1"/>
</dbReference>
<dbReference type="InterPro" id="IPR008995">
    <property type="entry name" value="Mo/tungstate-bd_C_term_dom"/>
</dbReference>
<accession>A0ABU0J4H3</accession>
<dbReference type="InterPro" id="IPR003593">
    <property type="entry name" value="AAA+_ATPase"/>
</dbReference>
<gene>
    <name evidence="6" type="ORF">QO011_001072</name>
</gene>
<dbReference type="InterPro" id="IPR013611">
    <property type="entry name" value="Transp-assoc_OB_typ2"/>
</dbReference>
<dbReference type="GO" id="GO:0005524">
    <property type="term" value="F:ATP binding"/>
    <property type="evidence" value="ECO:0007669"/>
    <property type="project" value="UniProtKB-KW"/>
</dbReference>
<reference evidence="6 7" key="1">
    <citation type="submission" date="2023-07" db="EMBL/GenBank/DDBJ databases">
        <title>Genomic Encyclopedia of Type Strains, Phase IV (KMG-IV): sequencing the most valuable type-strain genomes for metagenomic binning, comparative biology and taxonomic classification.</title>
        <authorList>
            <person name="Goeker M."/>
        </authorList>
    </citation>
    <scope>NUCLEOTIDE SEQUENCE [LARGE SCALE GENOMIC DNA]</scope>
    <source>
        <strain evidence="6 7">DSM 19619</strain>
    </source>
</reference>